<evidence type="ECO:0000256" key="8">
    <source>
        <dbReference type="ARBA" id="ARBA00022691"/>
    </source>
</evidence>
<dbReference type="InterPro" id="IPR014776">
    <property type="entry name" value="4pyrrole_Mease_sub2"/>
</dbReference>
<dbReference type="AlphaFoldDB" id="A0A0G0VU40"/>
<dbReference type="Gene3D" id="3.40.1010.10">
    <property type="entry name" value="Cobalt-precorrin-4 Transmethylase, Domain 1"/>
    <property type="match status" value="1"/>
</dbReference>
<dbReference type="InterPro" id="IPR001469">
    <property type="entry name" value="ATP_synth_F1_dsu/esu"/>
</dbReference>
<dbReference type="PATRIC" id="fig|1618736.3.peg.329"/>
<evidence type="ECO:0000256" key="11">
    <source>
        <dbReference type="ARBA" id="ARBA00023196"/>
    </source>
</evidence>
<evidence type="ECO:0000256" key="10">
    <source>
        <dbReference type="ARBA" id="ARBA00023136"/>
    </source>
</evidence>
<evidence type="ECO:0000256" key="13">
    <source>
        <dbReference type="HAMAP-Rule" id="MF_01877"/>
    </source>
</evidence>
<organism evidence="18 19">
    <name type="scientific">Candidatus Nomurabacteria bacterium GW2011_GWA2_41_25</name>
    <dbReference type="NCBI Taxonomy" id="1618736"/>
    <lineage>
        <taxon>Bacteria</taxon>
        <taxon>Candidatus Nomuraibacteriota</taxon>
    </lineage>
</organism>
<evidence type="ECO:0000256" key="3">
    <source>
        <dbReference type="ARBA" id="ARBA00022448"/>
    </source>
</evidence>
<protein>
    <recommendedName>
        <fullName evidence="12 13">Multifunctional fusion protein</fullName>
    </recommendedName>
    <domain>
        <recommendedName>
            <fullName evidence="13">Ribosomal RNA small subunit methyltransferase I</fullName>
            <ecNumber evidence="13">2.1.1.198</ecNumber>
        </recommendedName>
        <alternativeName>
            <fullName evidence="13">16S rRNA 2'-O-ribose C1402 methyltransferase</fullName>
        </alternativeName>
        <alternativeName>
            <fullName evidence="13">rRNA (cytidine-2'-O-)-methyltransferase RsmI</fullName>
        </alternativeName>
    </domain>
    <domain>
        <recommendedName>
            <fullName evidence="12">ATP synthase epsilon chain</fullName>
        </recommendedName>
        <alternativeName>
            <fullName evidence="12">ATP synthase F1 sector epsilon subunit</fullName>
        </alternativeName>
        <alternativeName>
            <fullName evidence="12">F-ATPase epsilon subunit</fullName>
        </alternativeName>
    </domain>
</protein>
<evidence type="ECO:0000256" key="14">
    <source>
        <dbReference type="RuleBase" id="RU003656"/>
    </source>
</evidence>
<dbReference type="InterPro" id="IPR008189">
    <property type="entry name" value="rRNA_ssu_MeTfrase_I"/>
</dbReference>
<comment type="similarity">
    <text evidence="2 12 14">Belongs to the ATPase epsilon chain family.</text>
</comment>
<keyword evidence="5 13" id="KW-0698">rRNA processing</keyword>
<dbReference type="PANTHER" id="PTHR46111:SF1">
    <property type="entry name" value="RIBOSOMAL RNA SMALL SUBUNIT METHYLTRANSFERASE I"/>
    <property type="match status" value="1"/>
</dbReference>
<dbReference type="InterPro" id="IPR018063">
    <property type="entry name" value="SAM_MeTrfase_RsmI_CS"/>
</dbReference>
<dbReference type="EMBL" id="LCBE01000007">
    <property type="protein sequence ID" value="KKS04370.1"/>
    <property type="molecule type" value="Genomic_DNA"/>
</dbReference>
<keyword evidence="15" id="KW-0175">Coiled coil</keyword>
<keyword evidence="12 14" id="KW-0066">ATP synthesis</keyword>
<accession>A0A0G0VU40</accession>
<dbReference type="GO" id="GO:0046933">
    <property type="term" value="F:proton-transporting ATP synthase activity, rotational mechanism"/>
    <property type="evidence" value="ECO:0007669"/>
    <property type="project" value="UniProtKB-UniRule"/>
</dbReference>
<dbReference type="SUPFAM" id="SSF53790">
    <property type="entry name" value="Tetrapyrrole methylase"/>
    <property type="match status" value="1"/>
</dbReference>
<dbReference type="GO" id="GO:0012505">
    <property type="term" value="C:endomembrane system"/>
    <property type="evidence" value="ECO:0007669"/>
    <property type="project" value="UniProtKB-SubCell"/>
</dbReference>
<dbReference type="EC" id="2.1.1.198" evidence="13"/>
<dbReference type="HAMAP" id="MF_00530">
    <property type="entry name" value="ATP_synth_epsil_bac"/>
    <property type="match status" value="1"/>
</dbReference>
<comment type="function">
    <text evidence="13">Catalyzes the 2'-O-methylation of the ribose of cytidine 1402 (C1402) in 16S rRNA.</text>
</comment>
<feature type="coiled-coil region" evidence="15">
    <location>
        <begin position="93"/>
        <end position="120"/>
    </location>
</feature>
<comment type="function">
    <text evidence="12">Produces ATP from ADP in the presence of a proton gradient across the membrane.</text>
</comment>
<keyword evidence="10 12" id="KW-0472">Membrane</keyword>
<dbReference type="InterPro" id="IPR014777">
    <property type="entry name" value="4pyrrole_Mease_sub1"/>
</dbReference>
<dbReference type="Proteomes" id="UP000034236">
    <property type="component" value="Unassembled WGS sequence"/>
</dbReference>
<comment type="catalytic activity">
    <reaction evidence="13">
        <text>cytidine(1402) in 16S rRNA + S-adenosyl-L-methionine = 2'-O-methylcytidine(1402) in 16S rRNA + S-adenosyl-L-homocysteine + H(+)</text>
        <dbReference type="Rhea" id="RHEA:42924"/>
        <dbReference type="Rhea" id="RHEA-COMP:10285"/>
        <dbReference type="Rhea" id="RHEA-COMP:10286"/>
        <dbReference type="ChEBI" id="CHEBI:15378"/>
        <dbReference type="ChEBI" id="CHEBI:57856"/>
        <dbReference type="ChEBI" id="CHEBI:59789"/>
        <dbReference type="ChEBI" id="CHEBI:74495"/>
        <dbReference type="ChEBI" id="CHEBI:82748"/>
        <dbReference type="EC" id="2.1.1.198"/>
    </reaction>
</comment>
<evidence type="ECO:0000256" key="4">
    <source>
        <dbReference type="ARBA" id="ARBA00022490"/>
    </source>
</evidence>
<evidence type="ECO:0000259" key="17">
    <source>
        <dbReference type="Pfam" id="PF02823"/>
    </source>
</evidence>
<proteinExistence type="inferred from homology"/>
<evidence type="ECO:0000313" key="19">
    <source>
        <dbReference type="Proteomes" id="UP000034236"/>
    </source>
</evidence>
<keyword evidence="12" id="KW-1003">Cell membrane</keyword>
<reference evidence="18 19" key="1">
    <citation type="journal article" date="2015" name="Nature">
        <title>rRNA introns, odd ribosomes, and small enigmatic genomes across a large radiation of phyla.</title>
        <authorList>
            <person name="Brown C.T."/>
            <person name="Hug L.A."/>
            <person name="Thomas B.C."/>
            <person name="Sharon I."/>
            <person name="Castelle C.J."/>
            <person name="Singh A."/>
            <person name="Wilkins M.J."/>
            <person name="Williams K.H."/>
            <person name="Banfield J.F."/>
        </authorList>
    </citation>
    <scope>NUCLEOTIDE SEQUENCE [LARGE SCALE GENOMIC DNA]</scope>
</reference>
<evidence type="ECO:0000256" key="2">
    <source>
        <dbReference type="ARBA" id="ARBA00005712"/>
    </source>
</evidence>
<dbReference type="PANTHER" id="PTHR46111">
    <property type="entry name" value="RIBOSOMAL RNA SMALL SUBUNIT METHYLTRANSFERASE I"/>
    <property type="match status" value="1"/>
</dbReference>
<gene>
    <name evidence="13" type="primary">rsmI</name>
    <name evidence="12" type="synonym">atpC</name>
    <name evidence="18" type="ORF">UU58_C0007G0015</name>
</gene>
<evidence type="ECO:0000313" key="18">
    <source>
        <dbReference type="EMBL" id="KKS04370.1"/>
    </source>
</evidence>
<keyword evidence="12" id="KW-0375">Hydrogen ion transport</keyword>
<dbReference type="GO" id="GO:0045259">
    <property type="term" value="C:proton-transporting ATP synthase complex"/>
    <property type="evidence" value="ECO:0007669"/>
    <property type="project" value="UniProtKB-KW"/>
</dbReference>
<keyword evidence="8 13" id="KW-0949">S-adenosyl-L-methionine</keyword>
<keyword evidence="7 13" id="KW-0808">Transferase</keyword>
<dbReference type="InterPro" id="IPR000878">
    <property type="entry name" value="4pyrrol_Mease"/>
</dbReference>
<dbReference type="FunFam" id="3.30.950.10:FF:000002">
    <property type="entry name" value="Ribosomal RNA small subunit methyltransferase I"/>
    <property type="match status" value="1"/>
</dbReference>
<dbReference type="CDD" id="cd11648">
    <property type="entry name" value="RsmI"/>
    <property type="match status" value="1"/>
</dbReference>
<dbReference type="InterPro" id="IPR035996">
    <property type="entry name" value="4pyrrol_Methylase_sf"/>
</dbReference>
<dbReference type="Gene3D" id="3.30.950.10">
    <property type="entry name" value="Methyltransferase, Cobalt-precorrin-4 Transmethylase, Domain 2"/>
    <property type="match status" value="1"/>
</dbReference>
<dbReference type="GO" id="GO:0005524">
    <property type="term" value="F:ATP binding"/>
    <property type="evidence" value="ECO:0007669"/>
    <property type="project" value="UniProtKB-UniRule"/>
</dbReference>
<dbReference type="Pfam" id="PF00590">
    <property type="entry name" value="TP_methylase"/>
    <property type="match status" value="1"/>
</dbReference>
<comment type="similarity">
    <text evidence="13">Belongs to the methyltransferase superfamily. RsmI family.</text>
</comment>
<comment type="subcellular location">
    <subcellularLocation>
        <location evidence="12">Cell membrane</location>
        <topology evidence="12">Peripheral membrane protein</topology>
    </subcellularLocation>
    <subcellularLocation>
        <location evidence="13">Cytoplasm</location>
    </subcellularLocation>
    <subcellularLocation>
        <location evidence="1">Endomembrane system</location>
        <topology evidence="1">Peripheral membrane protein</topology>
    </subcellularLocation>
</comment>
<sequence>MTNKQLKLKIVTPERLVLEEMVDQVSLPTILGEITILPDHIPLITGLASGDVVAYANGEHVPMAVVGGFVEIKKGEAGHTEVAVLADFAEHLAEISDEKIEEAKARAEELKKLMENKEHVDFEHFEAMSKFYVVATPIGNLGDITLRAIETLKSVDLILCEDTRVTKKLLDKYDIHKPTMSYPSDDIVGKNYRQSKLAQSPKLNKIFELLEEGKDLALVSDAGTPGISDPGAMLVSQIKTHFSHGVNGEVKVIPIPGASAVITALSASGLPIHEFTFLGFLPHKKGRETLFKEITQAKRTMIFYESPHRILKTLESLQKFCPDKKVCIARELTKIYEEFKIGTPAEILEYFNKNKDKQRGEFTVIVA</sequence>
<keyword evidence="3 12" id="KW-0813">Transport</keyword>
<keyword evidence="6 13" id="KW-0489">Methyltransferase</keyword>
<dbReference type="Pfam" id="PF02823">
    <property type="entry name" value="ATP-synt_DE_N"/>
    <property type="match status" value="1"/>
</dbReference>
<keyword evidence="9 12" id="KW-0406">Ion transport</keyword>
<dbReference type="NCBIfam" id="TIGR01216">
    <property type="entry name" value="ATP_synt_epsi"/>
    <property type="match status" value="1"/>
</dbReference>
<dbReference type="NCBIfam" id="TIGR00096">
    <property type="entry name" value="16S rRNA (cytidine(1402)-2'-O)-methyltransferase"/>
    <property type="match status" value="1"/>
</dbReference>
<keyword evidence="11 12" id="KW-0139">CF(1)</keyword>
<dbReference type="CDD" id="cd12152">
    <property type="entry name" value="F1-ATPase_delta"/>
    <property type="match status" value="1"/>
</dbReference>
<feature type="domain" description="ATP synthase F1 complex delta/epsilon subunit N-terminal" evidence="17">
    <location>
        <begin position="6"/>
        <end position="87"/>
    </location>
</feature>
<dbReference type="GO" id="GO:0070677">
    <property type="term" value="F:rRNA (cytosine-2'-O-)-methyltransferase activity"/>
    <property type="evidence" value="ECO:0007669"/>
    <property type="project" value="UniProtKB-UniRule"/>
</dbReference>
<feature type="domain" description="Tetrapyrrole methylase" evidence="16">
    <location>
        <begin position="130"/>
        <end position="346"/>
    </location>
</feature>
<dbReference type="SUPFAM" id="SSF51344">
    <property type="entry name" value="Epsilon subunit of F1F0-ATP synthase N-terminal domain"/>
    <property type="match status" value="1"/>
</dbReference>
<comment type="caution">
    <text evidence="18">The sequence shown here is derived from an EMBL/GenBank/DDBJ whole genome shotgun (WGS) entry which is preliminary data.</text>
</comment>
<keyword evidence="4 13" id="KW-0963">Cytoplasm</keyword>
<evidence type="ECO:0000259" key="16">
    <source>
        <dbReference type="Pfam" id="PF00590"/>
    </source>
</evidence>
<evidence type="ECO:0000256" key="6">
    <source>
        <dbReference type="ARBA" id="ARBA00022603"/>
    </source>
</evidence>
<evidence type="ECO:0000256" key="5">
    <source>
        <dbReference type="ARBA" id="ARBA00022552"/>
    </source>
</evidence>
<dbReference type="GO" id="GO:0005886">
    <property type="term" value="C:plasma membrane"/>
    <property type="evidence" value="ECO:0007669"/>
    <property type="project" value="UniProtKB-SubCell"/>
</dbReference>
<evidence type="ECO:0000256" key="15">
    <source>
        <dbReference type="SAM" id="Coils"/>
    </source>
</evidence>
<evidence type="ECO:0000256" key="1">
    <source>
        <dbReference type="ARBA" id="ARBA00004184"/>
    </source>
</evidence>
<evidence type="ECO:0000256" key="12">
    <source>
        <dbReference type="HAMAP-Rule" id="MF_00530"/>
    </source>
</evidence>
<dbReference type="Gene3D" id="2.60.15.10">
    <property type="entry name" value="F0F1 ATP synthase delta/epsilon subunit, N-terminal"/>
    <property type="match status" value="1"/>
</dbReference>
<dbReference type="GO" id="GO:0005737">
    <property type="term" value="C:cytoplasm"/>
    <property type="evidence" value="ECO:0007669"/>
    <property type="project" value="UniProtKB-SubCell"/>
</dbReference>
<dbReference type="InterPro" id="IPR020546">
    <property type="entry name" value="ATP_synth_F1_dsu/esu_N"/>
</dbReference>
<dbReference type="HAMAP" id="MF_01877">
    <property type="entry name" value="16SrRNA_methyltr_I"/>
    <property type="match status" value="1"/>
</dbReference>
<comment type="subunit">
    <text evidence="12 14">F-type ATPases have 2 components, CF(1) - the catalytic core - and CF(0) - the membrane proton channel. CF(1) has five subunits: alpha(3), beta(3), gamma(1), delta(1), epsilon(1). CF(0) has three main subunits: a, b and c.</text>
</comment>
<evidence type="ECO:0000256" key="7">
    <source>
        <dbReference type="ARBA" id="ARBA00022679"/>
    </source>
</evidence>
<evidence type="ECO:0000256" key="9">
    <source>
        <dbReference type="ARBA" id="ARBA00023065"/>
    </source>
</evidence>
<dbReference type="InterPro" id="IPR036771">
    <property type="entry name" value="ATPsynth_dsu/esu_N"/>
</dbReference>
<dbReference type="PROSITE" id="PS01296">
    <property type="entry name" value="RSMI"/>
    <property type="match status" value="1"/>
</dbReference>
<name>A0A0G0VU40_9BACT</name>